<dbReference type="SUPFAM" id="SSF51971">
    <property type="entry name" value="Nucleotide-binding domain"/>
    <property type="match status" value="1"/>
</dbReference>
<dbReference type="GO" id="GO:0008767">
    <property type="term" value="F:UDP-galactopyranose mutase activity"/>
    <property type="evidence" value="ECO:0007669"/>
    <property type="project" value="TreeGrafter"/>
</dbReference>
<dbReference type="NCBIfam" id="NF005545">
    <property type="entry name" value="PRK07208.1-1"/>
    <property type="match status" value="1"/>
</dbReference>
<dbReference type="Proteomes" id="UP000177328">
    <property type="component" value="Unassembled WGS sequence"/>
</dbReference>
<dbReference type="GO" id="GO:0005829">
    <property type="term" value="C:cytosol"/>
    <property type="evidence" value="ECO:0007669"/>
    <property type="project" value="TreeGrafter"/>
</dbReference>
<sequence length="477" mass="55038">MRITSKKQKIVIIGAGPAGLGAAFELTKDKQAELDLLIIDKNSQVGGLARSFKFKGHFFDVGPHRFYTKNKEVFDLWKNTLKKDFYEVPRLTRILYKNKLFFYPIKLTDVIKKLGILESVRCLVSFVKTKIEPKKTAKTFEDWVSQNFGKKLYTIFFKTYTEKVWGIDCGKIGAEWAAQRIKNLSFSEVIKNALGGKNKAKSLIDKFYYPKRGAGSMYEKLASKIKQGKGKFFLDSAVSKIYHRQKKVVSLDFKKEISVQILPVDYLFSSMPLTEFILKLSPSAPAKVVAAAKKLYYRDHITVNLLVQGTNLFPDNWIYIHSPEVQMARVTNYNNFRKNPSQDKTSAIAVEYFVFQDDQLWSLSDEELVALAIKELEQVALINKDLKIEGFVIRETESYPTYYLGHKQYFDILKNYVEQLSNLSLIGRGGMYKYNNMDHSLYSGMLAARNFLLGYKKYDIWQINEDAEYLEEEKPSI</sequence>
<accession>A0A1F5KL91</accession>
<feature type="domain" description="Amine oxidase" evidence="1">
    <location>
        <begin position="18"/>
        <end position="450"/>
    </location>
</feature>
<evidence type="ECO:0000259" key="1">
    <source>
        <dbReference type="Pfam" id="PF01593"/>
    </source>
</evidence>
<organism evidence="2 3">
    <name type="scientific">Candidatus Daviesbacteria bacterium RIFCSPHIGHO2_02_FULL_43_12</name>
    <dbReference type="NCBI Taxonomy" id="1797776"/>
    <lineage>
        <taxon>Bacteria</taxon>
        <taxon>Candidatus Daviesiibacteriota</taxon>
    </lineage>
</organism>
<dbReference type="NCBIfam" id="NF005548">
    <property type="entry name" value="PRK07208.1-4"/>
    <property type="match status" value="1"/>
</dbReference>
<dbReference type="InterPro" id="IPR036188">
    <property type="entry name" value="FAD/NAD-bd_sf"/>
</dbReference>
<dbReference type="PANTHER" id="PTHR21197">
    <property type="entry name" value="UDP-GALACTOPYRANOSE MUTASE"/>
    <property type="match status" value="1"/>
</dbReference>
<dbReference type="InterPro" id="IPR002937">
    <property type="entry name" value="Amino_oxidase"/>
</dbReference>
<dbReference type="Pfam" id="PF01593">
    <property type="entry name" value="Amino_oxidase"/>
    <property type="match status" value="1"/>
</dbReference>
<dbReference type="PRINTS" id="PR00419">
    <property type="entry name" value="ADXRDTASE"/>
</dbReference>
<name>A0A1F5KL91_9BACT</name>
<protein>
    <recommendedName>
        <fullName evidence="1">Amine oxidase domain-containing protein</fullName>
    </recommendedName>
</protein>
<evidence type="ECO:0000313" key="3">
    <source>
        <dbReference type="Proteomes" id="UP000177328"/>
    </source>
</evidence>
<dbReference type="PANTHER" id="PTHR21197:SF0">
    <property type="entry name" value="UDP-GALACTOPYRANOSE MUTASE"/>
    <property type="match status" value="1"/>
</dbReference>
<gene>
    <name evidence="2" type="ORF">A3D25_02595</name>
</gene>
<dbReference type="EMBL" id="MFDD01000002">
    <property type="protein sequence ID" value="OGE41391.1"/>
    <property type="molecule type" value="Genomic_DNA"/>
</dbReference>
<evidence type="ECO:0000313" key="2">
    <source>
        <dbReference type="EMBL" id="OGE41391.1"/>
    </source>
</evidence>
<reference evidence="2 3" key="1">
    <citation type="journal article" date="2016" name="Nat. Commun.">
        <title>Thousands of microbial genomes shed light on interconnected biogeochemical processes in an aquifer system.</title>
        <authorList>
            <person name="Anantharaman K."/>
            <person name="Brown C.T."/>
            <person name="Hug L.A."/>
            <person name="Sharon I."/>
            <person name="Castelle C.J."/>
            <person name="Probst A.J."/>
            <person name="Thomas B.C."/>
            <person name="Singh A."/>
            <person name="Wilkins M.J."/>
            <person name="Karaoz U."/>
            <person name="Brodie E.L."/>
            <person name="Williams K.H."/>
            <person name="Hubbard S.S."/>
            <person name="Banfield J.F."/>
        </authorList>
    </citation>
    <scope>NUCLEOTIDE SEQUENCE [LARGE SCALE GENOMIC DNA]</scope>
</reference>
<proteinExistence type="predicted"/>
<dbReference type="AlphaFoldDB" id="A0A1F5KL91"/>
<dbReference type="Gene3D" id="3.50.50.60">
    <property type="entry name" value="FAD/NAD(P)-binding domain"/>
    <property type="match status" value="1"/>
</dbReference>
<dbReference type="GO" id="GO:0016491">
    <property type="term" value="F:oxidoreductase activity"/>
    <property type="evidence" value="ECO:0007669"/>
    <property type="project" value="InterPro"/>
</dbReference>
<comment type="caution">
    <text evidence="2">The sequence shown here is derived from an EMBL/GenBank/DDBJ whole genome shotgun (WGS) entry which is preliminary data.</text>
</comment>
<dbReference type="GO" id="GO:0050660">
    <property type="term" value="F:flavin adenine dinucleotide binding"/>
    <property type="evidence" value="ECO:0007669"/>
    <property type="project" value="TreeGrafter"/>
</dbReference>